<gene>
    <name evidence="2" type="ORF">ODALV1_LOCUS9249</name>
</gene>
<evidence type="ECO:0000313" key="3">
    <source>
        <dbReference type="Proteomes" id="UP001642540"/>
    </source>
</evidence>
<keyword evidence="3" id="KW-1185">Reference proteome</keyword>
<reference evidence="2 3" key="1">
    <citation type="submission" date="2024-08" db="EMBL/GenBank/DDBJ databases">
        <authorList>
            <person name="Cucini C."/>
            <person name="Frati F."/>
        </authorList>
    </citation>
    <scope>NUCLEOTIDE SEQUENCE [LARGE SCALE GENOMIC DNA]</scope>
</reference>
<feature type="compositionally biased region" description="Basic and acidic residues" evidence="1">
    <location>
        <begin position="81"/>
        <end position="103"/>
    </location>
</feature>
<proteinExistence type="predicted"/>
<name>A0ABP1QAL3_9HEXA</name>
<feature type="region of interest" description="Disordered" evidence="1">
    <location>
        <begin position="78"/>
        <end position="208"/>
    </location>
</feature>
<sequence>MSNPTKTGASGPQTKSEPSIRRTTISETGAITTKSIPISSLRREAMDLSENSPTSLLLTREAAMRVTEVAITTAIANTWKDLMETERNKNSESPAKKQDDRKITTVPNNTQVDSINHKSDPKKVPERTKSNQSSAPAKLPNSEKTSKAKLRQVPSTSGSKRNSKPVPKTKSSPLAHSSKTKKGTPLPKDKSGSKNNIPSTPSATSKKP</sequence>
<comment type="caution">
    <text evidence="2">The sequence shown here is derived from an EMBL/GenBank/DDBJ whole genome shotgun (WGS) entry which is preliminary data.</text>
</comment>
<protein>
    <submittedName>
        <fullName evidence="2">Uncharacterized protein</fullName>
    </submittedName>
</protein>
<evidence type="ECO:0000256" key="1">
    <source>
        <dbReference type="SAM" id="MobiDB-lite"/>
    </source>
</evidence>
<feature type="region of interest" description="Disordered" evidence="1">
    <location>
        <begin position="1"/>
        <end position="38"/>
    </location>
</feature>
<feature type="compositionally biased region" description="Basic and acidic residues" evidence="1">
    <location>
        <begin position="115"/>
        <end position="129"/>
    </location>
</feature>
<organism evidence="2 3">
    <name type="scientific">Orchesella dallaii</name>
    <dbReference type="NCBI Taxonomy" id="48710"/>
    <lineage>
        <taxon>Eukaryota</taxon>
        <taxon>Metazoa</taxon>
        <taxon>Ecdysozoa</taxon>
        <taxon>Arthropoda</taxon>
        <taxon>Hexapoda</taxon>
        <taxon>Collembola</taxon>
        <taxon>Entomobryomorpha</taxon>
        <taxon>Entomobryoidea</taxon>
        <taxon>Orchesellidae</taxon>
        <taxon>Orchesellinae</taxon>
        <taxon>Orchesella</taxon>
    </lineage>
</organism>
<feature type="compositionally biased region" description="Polar residues" evidence="1">
    <location>
        <begin position="105"/>
        <end position="114"/>
    </location>
</feature>
<dbReference type="Proteomes" id="UP001642540">
    <property type="component" value="Unassembled WGS sequence"/>
</dbReference>
<evidence type="ECO:0000313" key="2">
    <source>
        <dbReference type="EMBL" id="CAL8096045.1"/>
    </source>
</evidence>
<dbReference type="EMBL" id="CAXLJM020000027">
    <property type="protein sequence ID" value="CAL8096045.1"/>
    <property type="molecule type" value="Genomic_DNA"/>
</dbReference>
<accession>A0ABP1QAL3</accession>
<feature type="compositionally biased region" description="Polar residues" evidence="1">
    <location>
        <begin position="193"/>
        <end position="208"/>
    </location>
</feature>